<evidence type="ECO:0000313" key="1">
    <source>
        <dbReference type="EMBL" id="MBB4931878.1"/>
    </source>
</evidence>
<dbReference type="RefSeq" id="WP_184578759.1">
    <property type="nucleotide sequence ID" value="NZ_JACHJT010000001.1"/>
</dbReference>
<dbReference type="EMBL" id="JACHJT010000001">
    <property type="protein sequence ID" value="MBB4931878.1"/>
    <property type="molecule type" value="Genomic_DNA"/>
</dbReference>
<proteinExistence type="predicted"/>
<dbReference type="AlphaFoldDB" id="A0A7W7RH40"/>
<dbReference type="InterPro" id="IPR046193">
    <property type="entry name" value="DUF6221"/>
</dbReference>
<evidence type="ECO:0000313" key="2">
    <source>
        <dbReference type="Proteomes" id="UP000523007"/>
    </source>
</evidence>
<keyword evidence="2" id="KW-1185">Reference proteome</keyword>
<accession>A0A7W7RH40</accession>
<name>A0A7W7RH40_9ACTN</name>
<protein>
    <submittedName>
        <fullName evidence="1">Uncharacterized protein</fullName>
    </submittedName>
</protein>
<sequence length="143" mass="15782">MSDVEAMVAWLRSVLDADEQAAREAMSRSAGEWRFAPDELGIWPDYVSAVDDSTEYPLVTGAQSYVGDMINEGIGAHIARHDPADTLARIEGERAILDQYEQAVDLYEGDREAPDGVAALEIAVRALAFGYRHRDGWQEGWAP</sequence>
<dbReference type="Pfam" id="PF19730">
    <property type="entry name" value="DUF6221"/>
    <property type="match status" value="1"/>
</dbReference>
<comment type="caution">
    <text evidence="1">The sequence shown here is derived from an EMBL/GenBank/DDBJ whole genome shotgun (WGS) entry which is preliminary data.</text>
</comment>
<organism evidence="1 2">
    <name type="scientific">Lipingzhangella halophila</name>
    <dbReference type="NCBI Taxonomy" id="1783352"/>
    <lineage>
        <taxon>Bacteria</taxon>
        <taxon>Bacillati</taxon>
        <taxon>Actinomycetota</taxon>
        <taxon>Actinomycetes</taxon>
        <taxon>Streptosporangiales</taxon>
        <taxon>Nocardiopsidaceae</taxon>
        <taxon>Lipingzhangella</taxon>
    </lineage>
</organism>
<reference evidence="1 2" key="1">
    <citation type="submission" date="2020-08" db="EMBL/GenBank/DDBJ databases">
        <title>Sequencing the genomes of 1000 actinobacteria strains.</title>
        <authorList>
            <person name="Klenk H.-P."/>
        </authorList>
    </citation>
    <scope>NUCLEOTIDE SEQUENCE [LARGE SCALE GENOMIC DNA]</scope>
    <source>
        <strain evidence="1 2">DSM 102030</strain>
    </source>
</reference>
<gene>
    <name evidence="1" type="ORF">F4561_002698</name>
</gene>
<dbReference type="Proteomes" id="UP000523007">
    <property type="component" value="Unassembled WGS sequence"/>
</dbReference>